<proteinExistence type="predicted"/>
<feature type="region of interest" description="Disordered" evidence="1">
    <location>
        <begin position="59"/>
        <end position="145"/>
    </location>
</feature>
<protein>
    <submittedName>
        <fullName evidence="3">(pine wood nematode) hypothetical protein</fullName>
    </submittedName>
</protein>
<feature type="compositionally biased region" description="Basic and acidic residues" evidence="1">
    <location>
        <begin position="386"/>
        <end position="400"/>
    </location>
</feature>
<dbReference type="WBParaSite" id="BXY_1012600.1">
    <property type="protein sequence ID" value="BXY_1012600.1"/>
    <property type="gene ID" value="BXY_1012600"/>
</dbReference>
<dbReference type="Proteomes" id="UP000095284">
    <property type="component" value="Unplaced"/>
</dbReference>
<evidence type="ECO:0000256" key="1">
    <source>
        <dbReference type="SAM" id="MobiDB-lite"/>
    </source>
</evidence>
<feature type="region of interest" description="Disordered" evidence="1">
    <location>
        <begin position="279"/>
        <end position="445"/>
    </location>
</feature>
<reference evidence="6" key="1">
    <citation type="submission" date="2016-11" db="UniProtKB">
        <authorList>
            <consortium name="WormBaseParasite"/>
        </authorList>
    </citation>
    <scope>IDENTIFICATION</scope>
</reference>
<evidence type="ECO:0000313" key="4">
    <source>
        <dbReference type="Proteomes" id="UP000095284"/>
    </source>
</evidence>
<dbReference type="Proteomes" id="UP000659654">
    <property type="component" value="Unassembled WGS sequence"/>
</dbReference>
<name>A0A1I7SAS9_BURXY</name>
<gene>
    <name evidence="3" type="ORF">BXYJ_LOCUS13274</name>
</gene>
<feature type="compositionally biased region" description="Basic residues" evidence="1">
    <location>
        <begin position="401"/>
        <end position="413"/>
    </location>
</feature>
<dbReference type="EMBL" id="CAJFCV020000005">
    <property type="protein sequence ID" value="CAG9126804.1"/>
    <property type="molecule type" value="Genomic_DNA"/>
</dbReference>
<keyword evidence="5" id="KW-1185">Reference proteome</keyword>
<dbReference type="AlphaFoldDB" id="A0A1I7SAS9"/>
<keyword evidence="2" id="KW-1133">Transmembrane helix</keyword>
<feature type="compositionally biased region" description="Basic residues" evidence="1">
    <location>
        <begin position="421"/>
        <end position="431"/>
    </location>
</feature>
<accession>A0A1I7SAS9</accession>
<evidence type="ECO:0000313" key="3">
    <source>
        <dbReference type="EMBL" id="CAD5233183.1"/>
    </source>
</evidence>
<keyword evidence="2" id="KW-0472">Membrane</keyword>
<organism evidence="4 6">
    <name type="scientific">Bursaphelenchus xylophilus</name>
    <name type="common">Pinewood nematode worm</name>
    <name type="synonym">Aphelenchoides xylophilus</name>
    <dbReference type="NCBI Taxonomy" id="6326"/>
    <lineage>
        <taxon>Eukaryota</taxon>
        <taxon>Metazoa</taxon>
        <taxon>Ecdysozoa</taxon>
        <taxon>Nematoda</taxon>
        <taxon>Chromadorea</taxon>
        <taxon>Rhabditida</taxon>
        <taxon>Tylenchina</taxon>
        <taxon>Tylenchomorpha</taxon>
        <taxon>Aphelenchoidea</taxon>
        <taxon>Aphelenchoididae</taxon>
        <taxon>Bursaphelenchus</taxon>
    </lineage>
</organism>
<evidence type="ECO:0000256" key="2">
    <source>
        <dbReference type="SAM" id="Phobius"/>
    </source>
</evidence>
<evidence type="ECO:0000313" key="5">
    <source>
        <dbReference type="Proteomes" id="UP000659654"/>
    </source>
</evidence>
<feature type="region of interest" description="Disordered" evidence="1">
    <location>
        <begin position="187"/>
        <end position="213"/>
    </location>
</feature>
<sequence length="445" mass="49223">MENSVDRGLKFLSAEASKKNKIAPWAVGVFTFVGIITVMVICAHNFLVIYLWYSSKRKSKPGKAIDPEAAKNAGGKPLAASAAPAAPAKAAPQKADPKTGKTADPKTNKETDPKTNKETDPKTIKETDAKTVKKTDTKTVQKPPGSGVAKTYIHIFVPVGERWEMRQHRLGDPFPAAWRHFNPNKPNSLLYPRNKKGKGPDPAPPSVKLSEFGNVDAKSALKEKQKHLTLEEEKQIVKKEKPPADYAEFLNRAEEQYANLKSDAKEDMRPSVLLLHYVENQETKQKAKKKGEVVKEKTESAAEESALNKKKTELVKPKTKTKVVEDKTESVVDQSVLNKEKKHTKTKTKVVEEKSAEEQSMTEPEPEPVKPQKKKTKVPAESQESAAEKSFESKETERLKTKVKKPGKASKGKIKPDKKQSKAGKKTKGKKSTAENTQSSASDDN</sequence>
<feature type="compositionally biased region" description="Low complexity" evidence="1">
    <location>
        <begin position="76"/>
        <end position="94"/>
    </location>
</feature>
<feature type="transmembrane region" description="Helical" evidence="2">
    <location>
        <begin position="22"/>
        <end position="53"/>
    </location>
</feature>
<reference evidence="3" key="2">
    <citation type="submission" date="2020-09" db="EMBL/GenBank/DDBJ databases">
        <authorList>
            <person name="Kikuchi T."/>
        </authorList>
    </citation>
    <scope>NUCLEOTIDE SEQUENCE</scope>
    <source>
        <strain evidence="3">Ka4C1</strain>
    </source>
</reference>
<evidence type="ECO:0000313" key="6">
    <source>
        <dbReference type="WBParaSite" id="BXY_1012600.1"/>
    </source>
</evidence>
<dbReference type="EMBL" id="CAJFDI010000005">
    <property type="protein sequence ID" value="CAD5233183.1"/>
    <property type="molecule type" value="Genomic_DNA"/>
</dbReference>
<feature type="compositionally biased region" description="Basic and acidic residues" evidence="1">
    <location>
        <begin position="279"/>
        <end position="330"/>
    </location>
</feature>
<feature type="compositionally biased region" description="Polar residues" evidence="1">
    <location>
        <begin position="435"/>
        <end position="445"/>
    </location>
</feature>
<keyword evidence="2" id="KW-0812">Transmembrane</keyword>
<dbReference type="Proteomes" id="UP000582659">
    <property type="component" value="Unassembled WGS sequence"/>
</dbReference>
<feature type="compositionally biased region" description="Basic and acidic residues" evidence="1">
    <location>
        <begin position="95"/>
        <end position="139"/>
    </location>
</feature>